<dbReference type="InterPro" id="IPR012348">
    <property type="entry name" value="RNR-like"/>
</dbReference>
<dbReference type="Proteomes" id="UP000598174">
    <property type="component" value="Unassembled WGS sequence"/>
</dbReference>
<dbReference type="RefSeq" id="WP_203819492.1">
    <property type="nucleotide sequence ID" value="NZ_BAAABP010000063.1"/>
</dbReference>
<dbReference type="SUPFAM" id="SSF47240">
    <property type="entry name" value="Ferritin-like"/>
    <property type="match status" value="1"/>
</dbReference>
<dbReference type="GO" id="GO:0016491">
    <property type="term" value="F:oxidoreductase activity"/>
    <property type="evidence" value="ECO:0007669"/>
    <property type="project" value="InterPro"/>
</dbReference>
<sequence length="328" mass="36800">MTPERDRTAARLLRSSAEHSYDPEVEIDWAAPYEPDLYFVPPHRSSLYGTDLWAGLTEAQRITLTRHEVASIAGLGIWFETILMQLLLRGYYKQDPTAAHAQYALTEVADECRHSVMFGRMIDWLGTPVYKPTGVNEALGKWIAATGTGPRMFAAILICEEILDTLQREAMASEQVQPLVRMVSRIHVVEEARHVRYAREELARQVRTAGRGRLLFDKLVIGRAAYLCGRRLIHPGVYRSIGLDPEAGHRAAMANPRFQETIRWSGERVVAYLDELDLIGGPGRPLWRRSGLLPAACRDHTVLPDRGVDLVLEDFGRPDQPVGDVPGA</sequence>
<dbReference type="InterPro" id="IPR009078">
    <property type="entry name" value="Ferritin-like_SF"/>
</dbReference>
<organism evidence="1 2">
    <name type="scientific">Paractinoplanes ferrugineus</name>
    <dbReference type="NCBI Taxonomy" id="113564"/>
    <lineage>
        <taxon>Bacteria</taxon>
        <taxon>Bacillati</taxon>
        <taxon>Actinomycetota</taxon>
        <taxon>Actinomycetes</taxon>
        <taxon>Micromonosporales</taxon>
        <taxon>Micromonosporaceae</taxon>
        <taxon>Paractinoplanes</taxon>
    </lineage>
</organism>
<dbReference type="EMBL" id="BOMM01000046">
    <property type="protein sequence ID" value="GIE13041.1"/>
    <property type="molecule type" value="Genomic_DNA"/>
</dbReference>
<reference evidence="1" key="1">
    <citation type="submission" date="2021-01" db="EMBL/GenBank/DDBJ databases">
        <title>Whole genome shotgun sequence of Actinoplanes ferrugineus NBRC 15555.</title>
        <authorList>
            <person name="Komaki H."/>
            <person name="Tamura T."/>
        </authorList>
    </citation>
    <scope>NUCLEOTIDE SEQUENCE</scope>
    <source>
        <strain evidence="1">NBRC 15555</strain>
    </source>
</reference>
<keyword evidence="2" id="KW-1185">Reference proteome</keyword>
<dbReference type="Gene3D" id="1.10.620.20">
    <property type="entry name" value="Ribonucleotide Reductase, subunit A"/>
    <property type="match status" value="1"/>
</dbReference>
<protein>
    <submittedName>
        <fullName evidence="1">Membrane protein</fullName>
    </submittedName>
</protein>
<name>A0A919J9G4_9ACTN</name>
<dbReference type="Pfam" id="PF11583">
    <property type="entry name" value="AurF"/>
    <property type="match status" value="1"/>
</dbReference>
<evidence type="ECO:0000313" key="2">
    <source>
        <dbReference type="Proteomes" id="UP000598174"/>
    </source>
</evidence>
<gene>
    <name evidence="1" type="ORF">Afe05nite_48810</name>
</gene>
<dbReference type="InterPro" id="IPR025859">
    <property type="entry name" value="AurF/CmlI"/>
</dbReference>
<dbReference type="AlphaFoldDB" id="A0A919J9G4"/>
<evidence type="ECO:0000313" key="1">
    <source>
        <dbReference type="EMBL" id="GIE13041.1"/>
    </source>
</evidence>
<proteinExistence type="predicted"/>
<accession>A0A919J9G4</accession>
<comment type="caution">
    <text evidence="1">The sequence shown here is derived from an EMBL/GenBank/DDBJ whole genome shotgun (WGS) entry which is preliminary data.</text>
</comment>